<sequence length="190" mass="20864">MAINSNPMFFPADDWFTIIFRLGIALFIGGLIGLDRQQPSRPAGMRTYMIVSLGAAIFIMLPLQAGFDMNSTNALSRTVQGIATGVGFLGAGLILQQPKPNLKPKVKGLTSAAALWLTAGLGTAAGCGLWRMSLIGTLMTLLILSGFKKVKHTSIYRQRVYKPFYKQQRIPRPKTQTIHEEIHSEDSELK</sequence>
<organism evidence="9 10">
    <name type="scientific">Planktothrix tepida PCC 9214</name>
    <dbReference type="NCBI Taxonomy" id="671072"/>
    <lineage>
        <taxon>Bacteria</taxon>
        <taxon>Bacillati</taxon>
        <taxon>Cyanobacteriota</taxon>
        <taxon>Cyanophyceae</taxon>
        <taxon>Oscillatoriophycideae</taxon>
        <taxon>Oscillatoriales</taxon>
        <taxon>Microcoleaceae</taxon>
        <taxon>Planktothrix</taxon>
    </lineage>
</organism>
<evidence type="ECO:0000256" key="4">
    <source>
        <dbReference type="ARBA" id="ARBA00022692"/>
    </source>
</evidence>
<evidence type="ECO:0000256" key="6">
    <source>
        <dbReference type="ARBA" id="ARBA00023136"/>
    </source>
</evidence>
<gene>
    <name evidence="9" type="primary">srpB</name>
    <name evidence="9" type="ORF">PL9214650587</name>
</gene>
<keyword evidence="5 7" id="KW-1133">Transmembrane helix</keyword>
<evidence type="ECO:0000256" key="1">
    <source>
        <dbReference type="ARBA" id="ARBA00004651"/>
    </source>
</evidence>
<keyword evidence="3" id="KW-1003">Cell membrane</keyword>
<feature type="transmembrane region" description="Helical" evidence="7">
    <location>
        <begin position="46"/>
        <end position="67"/>
    </location>
</feature>
<dbReference type="RefSeq" id="WP_222425282.1">
    <property type="nucleotide sequence ID" value="NZ_LN889813.1"/>
</dbReference>
<dbReference type="InterPro" id="IPR003416">
    <property type="entry name" value="MgtC/SapB/SrpB/YhiD_fam"/>
</dbReference>
<evidence type="ECO:0000313" key="9">
    <source>
        <dbReference type="EMBL" id="CUR35148.1"/>
    </source>
</evidence>
<name>A0A1J1LTI9_9CYAN</name>
<evidence type="ECO:0000313" key="10">
    <source>
        <dbReference type="Proteomes" id="UP000184315"/>
    </source>
</evidence>
<accession>A0A1J1LTI9</accession>
<evidence type="ECO:0000256" key="3">
    <source>
        <dbReference type="ARBA" id="ARBA00022475"/>
    </source>
</evidence>
<dbReference type="InterPro" id="IPR049177">
    <property type="entry name" value="MgtC_SapB_SrpB_YhiD_N"/>
</dbReference>
<feature type="transmembrane region" description="Helical" evidence="7">
    <location>
        <begin position="108"/>
        <end position="124"/>
    </location>
</feature>
<evidence type="ECO:0000256" key="7">
    <source>
        <dbReference type="SAM" id="Phobius"/>
    </source>
</evidence>
<dbReference type="STRING" id="671072.PL9214650587"/>
<dbReference type="Proteomes" id="UP000184315">
    <property type="component" value="Unassembled WGS sequence"/>
</dbReference>
<feature type="transmembrane region" description="Helical" evidence="7">
    <location>
        <begin position="15"/>
        <end position="34"/>
    </location>
</feature>
<dbReference type="PANTHER" id="PTHR33778">
    <property type="entry name" value="PROTEIN MGTC"/>
    <property type="match status" value="1"/>
</dbReference>
<keyword evidence="4 7" id="KW-0812">Transmembrane</keyword>
<comment type="subcellular location">
    <subcellularLocation>
        <location evidence="1">Cell membrane</location>
        <topology evidence="1">Multi-pass membrane protein</topology>
    </subcellularLocation>
</comment>
<dbReference type="PRINTS" id="PR01837">
    <property type="entry name" value="MGTCSAPBPROT"/>
</dbReference>
<keyword evidence="6 7" id="KW-0472">Membrane</keyword>
<evidence type="ECO:0000256" key="5">
    <source>
        <dbReference type="ARBA" id="ARBA00022989"/>
    </source>
</evidence>
<reference evidence="10" key="1">
    <citation type="submission" date="2015-10" db="EMBL/GenBank/DDBJ databases">
        <authorList>
            <person name="Regsiter A."/>
            <person name="william w."/>
        </authorList>
    </citation>
    <scope>NUCLEOTIDE SEQUENCE [LARGE SCALE GENOMIC DNA]</scope>
</reference>
<comment type="similarity">
    <text evidence="2">Belongs to the MgtC/SapB family.</text>
</comment>
<proteinExistence type="inferred from homology"/>
<dbReference type="PANTHER" id="PTHR33778:SF1">
    <property type="entry name" value="MAGNESIUM TRANSPORTER YHID-RELATED"/>
    <property type="match status" value="1"/>
</dbReference>
<keyword evidence="10" id="KW-1185">Reference proteome</keyword>
<dbReference type="Pfam" id="PF02308">
    <property type="entry name" value="MgtC"/>
    <property type="match status" value="1"/>
</dbReference>
<dbReference type="AlphaFoldDB" id="A0A1J1LTI9"/>
<feature type="domain" description="MgtC/SapB/SrpB/YhiD N-terminal" evidence="8">
    <location>
        <begin position="22"/>
        <end position="151"/>
    </location>
</feature>
<dbReference type="GO" id="GO:0005886">
    <property type="term" value="C:plasma membrane"/>
    <property type="evidence" value="ECO:0007669"/>
    <property type="project" value="UniProtKB-SubCell"/>
</dbReference>
<protein>
    <submittedName>
        <fullName evidence="9">Protein SrpB</fullName>
    </submittedName>
</protein>
<evidence type="ECO:0000256" key="2">
    <source>
        <dbReference type="ARBA" id="ARBA00009298"/>
    </source>
</evidence>
<dbReference type="EMBL" id="CZDF01000172">
    <property type="protein sequence ID" value="CUR35148.1"/>
    <property type="molecule type" value="Genomic_DNA"/>
</dbReference>
<feature type="transmembrane region" description="Helical" evidence="7">
    <location>
        <begin position="79"/>
        <end position="96"/>
    </location>
</feature>
<evidence type="ECO:0000259" key="8">
    <source>
        <dbReference type="Pfam" id="PF02308"/>
    </source>
</evidence>